<name>A0A382YSV0_9ZZZZ</name>
<organism evidence="3">
    <name type="scientific">marine metagenome</name>
    <dbReference type="NCBI Taxonomy" id="408172"/>
    <lineage>
        <taxon>unclassified sequences</taxon>
        <taxon>metagenomes</taxon>
        <taxon>ecological metagenomes</taxon>
    </lineage>
</organism>
<keyword evidence="1" id="KW-0472">Membrane</keyword>
<feature type="transmembrane region" description="Helical" evidence="1">
    <location>
        <begin position="6"/>
        <end position="27"/>
    </location>
</feature>
<proteinExistence type="predicted"/>
<evidence type="ECO:0000256" key="1">
    <source>
        <dbReference type="SAM" id="Phobius"/>
    </source>
</evidence>
<evidence type="ECO:0000313" key="2">
    <source>
        <dbReference type="EMBL" id="SVC08265.1"/>
    </source>
</evidence>
<keyword evidence="1" id="KW-0812">Transmembrane</keyword>
<gene>
    <name evidence="2" type="ORF">METZ01_LOCUS261119</name>
    <name evidence="3" type="ORF">METZ01_LOCUS438779</name>
</gene>
<sequence>MDVDKAIKLILTLFTMWVVLHGFMKFLPQYATQLPLSVYTFLYELTQT</sequence>
<accession>A0A382YSV0</accession>
<evidence type="ECO:0000313" key="3">
    <source>
        <dbReference type="EMBL" id="SVD85925.1"/>
    </source>
</evidence>
<dbReference type="AlphaFoldDB" id="A0A382YSV0"/>
<dbReference type="EMBL" id="UINC01178001">
    <property type="protein sequence ID" value="SVD85925.1"/>
    <property type="molecule type" value="Genomic_DNA"/>
</dbReference>
<protein>
    <submittedName>
        <fullName evidence="3">Uncharacterized protein</fullName>
    </submittedName>
</protein>
<reference evidence="3" key="1">
    <citation type="submission" date="2018-05" db="EMBL/GenBank/DDBJ databases">
        <authorList>
            <person name="Lanie J.A."/>
            <person name="Ng W.-L."/>
            <person name="Kazmierczak K.M."/>
            <person name="Andrzejewski T.M."/>
            <person name="Davidsen T.M."/>
            <person name="Wayne K.J."/>
            <person name="Tettelin H."/>
            <person name="Glass J.I."/>
            <person name="Rusch D."/>
            <person name="Podicherti R."/>
            <person name="Tsui H.-C.T."/>
            <person name="Winkler M.E."/>
        </authorList>
    </citation>
    <scope>NUCLEOTIDE SEQUENCE</scope>
</reference>
<keyword evidence="1" id="KW-1133">Transmembrane helix</keyword>
<dbReference type="EMBL" id="UINC01072543">
    <property type="protein sequence ID" value="SVC08265.1"/>
    <property type="molecule type" value="Genomic_DNA"/>
</dbReference>